<dbReference type="EMBL" id="MU393669">
    <property type="protein sequence ID" value="KAI4858957.1"/>
    <property type="molecule type" value="Genomic_DNA"/>
</dbReference>
<name>A0ACB9YIC5_9PEZI</name>
<organism evidence="1 2">
    <name type="scientific">Hypoxylon rubiginosum</name>
    <dbReference type="NCBI Taxonomy" id="110542"/>
    <lineage>
        <taxon>Eukaryota</taxon>
        <taxon>Fungi</taxon>
        <taxon>Dikarya</taxon>
        <taxon>Ascomycota</taxon>
        <taxon>Pezizomycotina</taxon>
        <taxon>Sordariomycetes</taxon>
        <taxon>Xylariomycetidae</taxon>
        <taxon>Xylariales</taxon>
        <taxon>Hypoxylaceae</taxon>
        <taxon>Hypoxylon</taxon>
    </lineage>
</organism>
<reference evidence="1 2" key="1">
    <citation type="journal article" date="2022" name="New Phytol.">
        <title>Ecological generalism drives hyperdiversity of secondary metabolite gene clusters in xylarialean endophytes.</title>
        <authorList>
            <person name="Franco M.E.E."/>
            <person name="Wisecaver J.H."/>
            <person name="Arnold A.E."/>
            <person name="Ju Y.M."/>
            <person name="Slot J.C."/>
            <person name="Ahrendt S."/>
            <person name="Moore L.P."/>
            <person name="Eastman K.E."/>
            <person name="Scott K."/>
            <person name="Konkel Z."/>
            <person name="Mondo S.J."/>
            <person name="Kuo A."/>
            <person name="Hayes R.D."/>
            <person name="Haridas S."/>
            <person name="Andreopoulos B."/>
            <person name="Riley R."/>
            <person name="LaButti K."/>
            <person name="Pangilinan J."/>
            <person name="Lipzen A."/>
            <person name="Amirebrahimi M."/>
            <person name="Yan J."/>
            <person name="Adam C."/>
            <person name="Keymanesh K."/>
            <person name="Ng V."/>
            <person name="Louie K."/>
            <person name="Northen T."/>
            <person name="Drula E."/>
            <person name="Henrissat B."/>
            <person name="Hsieh H.M."/>
            <person name="Youens-Clark K."/>
            <person name="Lutzoni F."/>
            <person name="Miadlikowska J."/>
            <person name="Eastwood D.C."/>
            <person name="Hamelin R.C."/>
            <person name="Grigoriev I.V."/>
            <person name="U'Ren J.M."/>
        </authorList>
    </citation>
    <scope>NUCLEOTIDE SEQUENCE [LARGE SCALE GENOMIC DNA]</scope>
    <source>
        <strain evidence="1 2">CBS 119005</strain>
    </source>
</reference>
<sequence>MESCEQDWEGQKIFIWEEYLVKDGGIDDVFKSIKQKNPSATFSQFRKKVREWRLHKNLSAKTWRYIDHVIRKRKASGDQVVILSGVRLDQEQVKKQTNRHKVITLSNEWRPPPSPEPPGEDLPLYICAQYKSSTVALGEWPESLPWFQFCKSILPELMSSVRLLPESETKGAITASAAQGQPQRKKRRSENLLAWAAFENLVRRGMEVIIGSGELVETLLLTKSIDHIAGRLNDMIPARCPNENHRRAMILSDGARPDVQREVLKLLLYLISNHMFMNYDCGNLTSYINDARAFVDICRYSGLAEPRVLARIIEISLCSPTMTGVLDLLYEAAIVTSTEDLVCHLLQADSRIDPDRPVGRIWWGSFSNYRRNSIYLSALEFAAFKGDTKFAKHVIQAGANVNWGDEHKLSPLMLALVTDDHKVSGELVSLFLQHEERTTTRGRDEVQRALYLAIIRGSFDSIDLLCTAGADPTLTFRFQDFPSIWFEIDEGSIRKGPDGFVHDHSTRTFIWEFESFSCLGLAASFSTKCFPWGTVSSDDNDQRTALRLVKHILNKAGPEFDQDGNLKSDAMIHAAIRGYAEVISFLIENGARVDSRNSWLCPVYAAVNWGWAEATQLLLVHGGSAQPETRSQKHGEPVELSPLHVAVSYNRADLVDLLLRGGIDVNLLYNVKNAENLTGSGFRIQGGTKSGMVAPGGSSPRRFMSPLNLAIVSEYWEVAFLLIDSGASPTNADLFRTAKAGHYQLVCQLLELEVNPDEAIMNGESALDVSIRYGHDTVAEKLLDAGATFKFETLDLALRYGQHRTATWLIELGIELTGPAFASAFRTLDELALQSLLKAHPRITLSSERDPDGRTFLENAMLSGNIAVIKLALSLDLLAYDSGVLCAAVLIASQSNTGEMDEIMGQILQRRERISHEGRCFDYILENTAVSIAAYNKRPDIIRRLRRHNEWGADLAVLPSLSIWSWPKNTPWFAAERNERIELNSFPDLWEHGPSLDISIVSRRPCSVSSSALRKWDKWHHSDKQLVSPLLLAIKSLSEPVIELLLDIGYRADSLTLRAAMSENISPSLTRRLIEGCGDINGLRTHGMMDPYNPMQVAALSGDVNLVTALLNAGADPNSGPRYAREQTLCKLCEDRRFDIIDILLQRRMSISDTPRIREKGGTVLQFAAARGQLGIMRRLLKEGADPNAPRSVFCGNTAIEAAARHGRLDAVQLLLDSGVEIQGRGRFQYVFAVYLAKAAGHSSVMQLLQSQRPWADTDWETLHELEECHFYYKCIVHYAEYPEDEMAQWLAYTNKLVTNHDVISYDNIIIISLYYILRLRVLHVTI</sequence>
<comment type="caution">
    <text evidence="1">The sequence shown here is derived from an EMBL/GenBank/DDBJ whole genome shotgun (WGS) entry which is preliminary data.</text>
</comment>
<proteinExistence type="predicted"/>
<accession>A0ACB9YIC5</accession>
<gene>
    <name evidence="1" type="ORF">F4820DRAFT_441189</name>
</gene>
<dbReference type="Proteomes" id="UP001497700">
    <property type="component" value="Unassembled WGS sequence"/>
</dbReference>
<evidence type="ECO:0000313" key="2">
    <source>
        <dbReference type="Proteomes" id="UP001497700"/>
    </source>
</evidence>
<protein>
    <submittedName>
        <fullName evidence="1">Ankyrin</fullName>
    </submittedName>
</protein>
<keyword evidence="2" id="KW-1185">Reference proteome</keyword>
<evidence type="ECO:0000313" key="1">
    <source>
        <dbReference type="EMBL" id="KAI4858957.1"/>
    </source>
</evidence>